<dbReference type="Proteomes" id="UP000189677">
    <property type="component" value="Chromosome"/>
</dbReference>
<dbReference type="PROSITE" id="PS51257">
    <property type="entry name" value="PROKAR_LIPOPROTEIN"/>
    <property type="match status" value="1"/>
</dbReference>
<keyword evidence="1" id="KW-0732">Signal</keyword>
<evidence type="ECO:0000259" key="2">
    <source>
        <dbReference type="Pfam" id="PF03724"/>
    </source>
</evidence>
<keyword evidence="4" id="KW-1185">Reference proteome</keyword>
<evidence type="ECO:0000256" key="1">
    <source>
        <dbReference type="SAM" id="SignalP"/>
    </source>
</evidence>
<feature type="chain" id="PRO_5039487243" description="DUF306 domain-containing protein" evidence="1">
    <location>
        <begin position="24"/>
        <end position="281"/>
    </location>
</feature>
<reference evidence="3 4" key="1">
    <citation type="submission" date="2016-11" db="EMBL/GenBank/DDBJ databases">
        <title>Complete genome sequence of Streptomyces niveus SCSIO 3406.</title>
        <authorList>
            <person name="Zhu Q."/>
            <person name="Cheng W."/>
            <person name="Song Y."/>
            <person name="Li Q."/>
            <person name="Ju J."/>
        </authorList>
    </citation>
    <scope>NUCLEOTIDE SEQUENCE [LARGE SCALE GENOMIC DNA]</scope>
    <source>
        <strain evidence="3 4">SCSIO 3406</strain>
    </source>
</reference>
<evidence type="ECO:0000313" key="4">
    <source>
        <dbReference type="Proteomes" id="UP000189677"/>
    </source>
</evidence>
<feature type="domain" description="DUF306" evidence="2">
    <location>
        <begin position="160"/>
        <end position="270"/>
    </location>
</feature>
<accession>A0A1U9R3D0</accession>
<dbReference type="Pfam" id="PF03724">
    <property type="entry name" value="META"/>
    <property type="match status" value="2"/>
</dbReference>
<dbReference type="PANTHER" id="PTHR35535">
    <property type="entry name" value="HEAT SHOCK PROTEIN HSLJ"/>
    <property type="match status" value="1"/>
</dbReference>
<organism evidence="3 4">
    <name type="scientific">Streptomyces niveus</name>
    <name type="common">Streptomyces spheroides</name>
    <dbReference type="NCBI Taxonomy" id="193462"/>
    <lineage>
        <taxon>Bacteria</taxon>
        <taxon>Bacillati</taxon>
        <taxon>Actinomycetota</taxon>
        <taxon>Actinomycetes</taxon>
        <taxon>Kitasatosporales</taxon>
        <taxon>Streptomycetaceae</taxon>
        <taxon>Streptomyces</taxon>
    </lineage>
</organism>
<dbReference type="InterPro" id="IPR038670">
    <property type="entry name" value="HslJ-like_sf"/>
</dbReference>
<dbReference type="Gene3D" id="2.40.128.270">
    <property type="match status" value="2"/>
</dbReference>
<name>A0A1U9R3D0_STRNV</name>
<gene>
    <name evidence="3" type="ORF">BBN63_17945</name>
</gene>
<proteinExistence type="predicted"/>
<dbReference type="InterPro" id="IPR053147">
    <property type="entry name" value="Hsp_HslJ-like"/>
</dbReference>
<dbReference type="EMBL" id="CP018047">
    <property type="protein sequence ID" value="AQU71004.1"/>
    <property type="molecule type" value="Genomic_DNA"/>
</dbReference>
<protein>
    <recommendedName>
        <fullName evidence="2">DUF306 domain-containing protein</fullName>
    </recommendedName>
</protein>
<evidence type="ECO:0000313" key="3">
    <source>
        <dbReference type="EMBL" id="AQU71004.1"/>
    </source>
</evidence>
<dbReference type="InterPro" id="IPR005184">
    <property type="entry name" value="DUF306_Meta_HslJ"/>
</dbReference>
<dbReference type="AlphaFoldDB" id="A0A1U9R3D0"/>
<sequence>MGMRKQPVTIVTALTTLSLLALAGCGTESGRGSDGAAEAGSAVQSDLPLTDVRWSIESLSVDGKKTAAPAGASVEIDSKGKVDARTGCNSIGAKATIDGDTITVGEKRTTLIACPEELAAFEKALNGAFEGKLKAKVEDKKLTLTSAAGDTIAMSAEKPAPLVGTGWSVTSLVSDGTARSLPKDKKGETGKATLTFAEDGTVSGSLGCNMFSAPAKTTDSTITFGPIRSSKKSCPEPGMSLEYELREVLDGKVTYEVHHRELTLKAADGTGFGAAAGTPAK</sequence>
<dbReference type="PANTHER" id="PTHR35535:SF2">
    <property type="entry name" value="DUF306 DOMAIN-CONTAINING PROTEIN"/>
    <property type="match status" value="1"/>
</dbReference>
<feature type="signal peptide" evidence="1">
    <location>
        <begin position="1"/>
        <end position="23"/>
    </location>
</feature>
<dbReference type="KEGG" id="snw:BBN63_17945"/>
<feature type="domain" description="DUF306" evidence="2">
    <location>
        <begin position="48"/>
        <end position="152"/>
    </location>
</feature>